<comment type="caution">
    <text evidence="2">The sequence shown here is derived from an EMBL/GenBank/DDBJ whole genome shotgun (WGS) entry which is preliminary data.</text>
</comment>
<dbReference type="EMBL" id="JBHSWW010000128">
    <property type="protein sequence ID" value="MFC6753683.1"/>
    <property type="molecule type" value="Genomic_DNA"/>
</dbReference>
<dbReference type="InterPro" id="IPR058458">
    <property type="entry name" value="DUF8145"/>
</dbReference>
<dbReference type="RefSeq" id="WP_379781523.1">
    <property type="nucleotide sequence ID" value="NZ_JBHSWW010000128.1"/>
</dbReference>
<dbReference type="Proteomes" id="UP001596442">
    <property type="component" value="Unassembled WGS sequence"/>
</dbReference>
<evidence type="ECO:0000259" key="1">
    <source>
        <dbReference type="Pfam" id="PF26470"/>
    </source>
</evidence>
<reference evidence="2 3" key="1">
    <citation type="journal article" date="2019" name="Int. J. Syst. Evol. Microbiol.">
        <title>The Global Catalogue of Microorganisms (GCM) 10K type strain sequencing project: providing services to taxonomists for standard genome sequencing and annotation.</title>
        <authorList>
            <consortium name="The Broad Institute Genomics Platform"/>
            <consortium name="The Broad Institute Genome Sequencing Center for Infectious Disease"/>
            <person name="Wu L."/>
            <person name="Ma J."/>
        </authorList>
    </citation>
    <scope>NUCLEOTIDE SEQUENCE [LARGE SCALE GENOMIC DNA]</scope>
    <source>
        <strain evidence="2 3">CGMCC 1.3239</strain>
    </source>
</reference>
<proteinExistence type="predicted"/>
<evidence type="ECO:0000313" key="3">
    <source>
        <dbReference type="Proteomes" id="UP001596442"/>
    </source>
</evidence>
<accession>A0ABD5SAT9</accession>
<dbReference type="Pfam" id="PF26470">
    <property type="entry name" value="DUF8145"/>
    <property type="match status" value="1"/>
</dbReference>
<sequence length="83" mass="9218">MYVPQNSPDRCPACGDDYESVSRHADGFVVNLLDNERYRRVCFYPARSDDGDPALDCFHHTHATATGMADAADDEPVVPTERS</sequence>
<organism evidence="2 3">
    <name type="scientific">Halorubrum tibetense</name>
    <dbReference type="NCBI Taxonomy" id="175631"/>
    <lineage>
        <taxon>Archaea</taxon>
        <taxon>Methanobacteriati</taxon>
        <taxon>Methanobacteriota</taxon>
        <taxon>Stenosarchaea group</taxon>
        <taxon>Halobacteria</taxon>
        <taxon>Halobacteriales</taxon>
        <taxon>Haloferacaceae</taxon>
        <taxon>Halorubrum</taxon>
    </lineage>
</organism>
<keyword evidence="3" id="KW-1185">Reference proteome</keyword>
<name>A0ABD5SAT9_9EURY</name>
<gene>
    <name evidence="2" type="ORF">ACFQEU_09445</name>
</gene>
<feature type="domain" description="DUF8145" evidence="1">
    <location>
        <begin position="3"/>
        <end position="66"/>
    </location>
</feature>
<evidence type="ECO:0000313" key="2">
    <source>
        <dbReference type="EMBL" id="MFC6753683.1"/>
    </source>
</evidence>
<dbReference type="AlphaFoldDB" id="A0ABD5SAT9"/>
<protein>
    <recommendedName>
        <fullName evidence="1">DUF8145 domain-containing protein</fullName>
    </recommendedName>
</protein>